<feature type="transmembrane region" description="Helical" evidence="1">
    <location>
        <begin position="118"/>
        <end position="137"/>
    </location>
</feature>
<evidence type="ECO:0000313" key="3">
    <source>
        <dbReference type="Proteomes" id="UP000007800"/>
    </source>
</evidence>
<dbReference type="AlphaFoldDB" id="C5LXF4"/>
<dbReference type="EMBL" id="GG686480">
    <property type="protein sequence ID" value="EEQ98588.1"/>
    <property type="molecule type" value="Genomic_DNA"/>
</dbReference>
<dbReference type="RefSeq" id="XP_002765871.1">
    <property type="nucleotide sequence ID" value="XM_002765825.1"/>
</dbReference>
<gene>
    <name evidence="2" type="ORF">Pmar_PMAR018724</name>
</gene>
<keyword evidence="1" id="KW-0812">Transmembrane</keyword>
<keyword evidence="1" id="KW-0472">Membrane</keyword>
<feature type="transmembrane region" description="Helical" evidence="1">
    <location>
        <begin position="199"/>
        <end position="218"/>
    </location>
</feature>
<sequence>MPFKSLCRCFGGINSSTVVDNIIVIAISYSVSIASIFLAKYVAQAVYGITTVASASIIGILAGLALPSPYREIAYGASFVSASTNQAFTAEWEPLVCLFYVIVVFSLRNVLHGIGGKLGMMAYVAGHASALFIVLVGDGTWTSTSLDPEHGVNSWVDFWFRSRGDGNIIVSTVVTLCYVLACASASSLTLWLHHHYNKHLSPTVASSMVSLAAGVFLPPTSNPLMFFIWTGSFVGMSSPAACPGSYSLIIIKEAPILSENISIFLTGLWSGILLIGFWWWTG</sequence>
<feature type="transmembrane region" description="Helical" evidence="1">
    <location>
        <begin position="22"/>
        <end position="39"/>
    </location>
</feature>
<feature type="transmembrane region" description="Helical" evidence="1">
    <location>
        <begin position="46"/>
        <end position="66"/>
    </location>
</feature>
<feature type="non-terminal residue" evidence="2">
    <location>
        <position position="282"/>
    </location>
</feature>
<dbReference type="Proteomes" id="UP000007800">
    <property type="component" value="Unassembled WGS sequence"/>
</dbReference>
<keyword evidence="1" id="KW-1133">Transmembrane helix</keyword>
<reference evidence="2 3" key="1">
    <citation type="submission" date="2008-07" db="EMBL/GenBank/DDBJ databases">
        <authorList>
            <person name="El-Sayed N."/>
            <person name="Caler E."/>
            <person name="Inman J."/>
            <person name="Amedeo P."/>
            <person name="Hass B."/>
            <person name="Wortman J."/>
        </authorList>
    </citation>
    <scope>NUCLEOTIDE SEQUENCE [LARGE SCALE GENOMIC DNA]</scope>
    <source>
        <strain evidence="3">ATCC 50983 / TXsc</strain>
    </source>
</reference>
<feature type="transmembrane region" description="Helical" evidence="1">
    <location>
        <begin position="224"/>
        <end position="249"/>
    </location>
</feature>
<name>C5LXF4_PERM5</name>
<keyword evidence="3" id="KW-1185">Reference proteome</keyword>
<organism evidence="3">
    <name type="scientific">Perkinsus marinus (strain ATCC 50983 / TXsc)</name>
    <dbReference type="NCBI Taxonomy" id="423536"/>
    <lineage>
        <taxon>Eukaryota</taxon>
        <taxon>Sar</taxon>
        <taxon>Alveolata</taxon>
        <taxon>Perkinsozoa</taxon>
        <taxon>Perkinsea</taxon>
        <taxon>Perkinsida</taxon>
        <taxon>Perkinsidae</taxon>
        <taxon>Perkinsus</taxon>
    </lineage>
</organism>
<feature type="transmembrane region" description="Helical" evidence="1">
    <location>
        <begin position="168"/>
        <end position="192"/>
    </location>
</feature>
<dbReference type="OMA" id="QWEAFIC"/>
<accession>C5LXF4</accession>
<proteinExistence type="predicted"/>
<feature type="transmembrane region" description="Helical" evidence="1">
    <location>
        <begin position="92"/>
        <end position="111"/>
    </location>
</feature>
<dbReference type="GeneID" id="9062209"/>
<feature type="transmembrane region" description="Helical" evidence="1">
    <location>
        <begin position="261"/>
        <end position="280"/>
    </location>
</feature>
<evidence type="ECO:0000256" key="1">
    <source>
        <dbReference type="SAM" id="Phobius"/>
    </source>
</evidence>
<protein>
    <submittedName>
        <fullName evidence="2">Uncharacterized protein</fullName>
    </submittedName>
</protein>
<evidence type="ECO:0000313" key="2">
    <source>
        <dbReference type="EMBL" id="EEQ98588.1"/>
    </source>
</evidence>
<dbReference type="InParanoid" id="C5LXF4"/>